<evidence type="ECO:0000313" key="4">
    <source>
        <dbReference type="Proteomes" id="UP000246058"/>
    </source>
</evidence>
<keyword evidence="1" id="KW-0732">Signal</keyword>
<proteinExistence type="predicted"/>
<evidence type="ECO:0000313" key="3">
    <source>
        <dbReference type="EMBL" id="AWN38498.1"/>
    </source>
</evidence>
<dbReference type="EMBL" id="CP029551">
    <property type="protein sequence ID" value="AWN38498.1"/>
    <property type="molecule type" value="Genomic_DNA"/>
</dbReference>
<dbReference type="RefSeq" id="WP_109953655.1">
    <property type="nucleotide sequence ID" value="NZ_CP029551.1"/>
</dbReference>
<gene>
    <name evidence="3" type="ORF">DK427_24485</name>
</gene>
<reference evidence="3 4" key="1">
    <citation type="submission" date="2018-05" db="EMBL/GenBank/DDBJ databases">
        <title>Complete Genome Sequence of Methylobacterium sp. 17Sr1-43.</title>
        <authorList>
            <person name="Srinivasan S."/>
        </authorList>
    </citation>
    <scope>NUCLEOTIDE SEQUENCE [LARGE SCALE GENOMIC DNA]</scope>
    <source>
        <strain evidence="3 4">17Sr1-43</strain>
    </source>
</reference>
<feature type="domain" description="DUF4174" evidence="2">
    <location>
        <begin position="26"/>
        <end position="131"/>
    </location>
</feature>
<accession>A0A2U8VYG4</accession>
<dbReference type="Pfam" id="PF13778">
    <property type="entry name" value="DUF4174"/>
    <property type="match status" value="1"/>
</dbReference>
<sequence>MRPLALTLGIALALAGGSDGSVAPDPLAVYRGNSRILVVAAPDVRDPGLLAQREALVPARAGLRERDLVVVEAVGTGAEASALRRRLGLPERAFRAVLIGKDGGLKLTATEPVAPERLFATIDVMPMRRDEMRGSR</sequence>
<name>A0A2U8VYG4_9HYPH</name>
<keyword evidence="4" id="KW-1185">Reference proteome</keyword>
<dbReference type="AlphaFoldDB" id="A0A2U8VYG4"/>
<dbReference type="KEGG" id="meti:DK427_24485"/>
<organism evidence="3 4">
    <name type="scientific">Methylobacterium radiodurans</name>
    <dbReference type="NCBI Taxonomy" id="2202828"/>
    <lineage>
        <taxon>Bacteria</taxon>
        <taxon>Pseudomonadati</taxon>
        <taxon>Pseudomonadota</taxon>
        <taxon>Alphaproteobacteria</taxon>
        <taxon>Hyphomicrobiales</taxon>
        <taxon>Methylobacteriaceae</taxon>
        <taxon>Methylobacterium</taxon>
    </lineage>
</organism>
<evidence type="ECO:0000256" key="1">
    <source>
        <dbReference type="ARBA" id="ARBA00022729"/>
    </source>
</evidence>
<protein>
    <recommendedName>
        <fullName evidence="2">DUF4174 domain-containing protein</fullName>
    </recommendedName>
</protein>
<evidence type="ECO:0000259" key="2">
    <source>
        <dbReference type="Pfam" id="PF13778"/>
    </source>
</evidence>
<dbReference type="Proteomes" id="UP000246058">
    <property type="component" value="Chromosome"/>
</dbReference>
<dbReference type="InterPro" id="IPR025232">
    <property type="entry name" value="DUF4174"/>
</dbReference>
<dbReference type="OrthoDB" id="7362103at2"/>